<dbReference type="EMBL" id="JACMYH010000001">
    <property type="protein sequence ID" value="MBC2676937.1"/>
    <property type="molecule type" value="Genomic_DNA"/>
</dbReference>
<dbReference type="PROSITE" id="PS01156">
    <property type="entry name" value="TONB_DEPENDENT_REC_2"/>
    <property type="match status" value="1"/>
</dbReference>
<feature type="domain" description="Secretin/TonB short N-terminal" evidence="17">
    <location>
        <begin position="89"/>
        <end position="139"/>
    </location>
</feature>
<keyword evidence="19" id="KW-1185">Reference proteome</keyword>
<dbReference type="InterPro" id="IPR036942">
    <property type="entry name" value="Beta-barrel_TonB_sf"/>
</dbReference>
<dbReference type="Gene3D" id="2.40.170.20">
    <property type="entry name" value="TonB-dependent receptor, beta-barrel domain"/>
    <property type="match status" value="1"/>
</dbReference>
<gene>
    <name evidence="18" type="ORF">H7993_00905</name>
</gene>
<keyword evidence="4 14" id="KW-1134">Transmembrane beta strand</keyword>
<comment type="subcellular location">
    <subcellularLocation>
        <location evidence="1 14">Cell outer membrane</location>
        <topology evidence="1 14">Multi-pass membrane protein</topology>
    </subcellularLocation>
</comment>
<keyword evidence="10 16" id="KW-0798">TonB box</keyword>
<evidence type="ECO:0000256" key="6">
    <source>
        <dbReference type="ARBA" id="ARBA00022692"/>
    </source>
</evidence>
<reference evidence="18 19" key="1">
    <citation type="submission" date="2020-08" db="EMBL/GenBank/DDBJ databases">
        <title>Pseudomonas sp. nov.</title>
        <authorList>
            <person name="Gieschler S."/>
            <person name="Fiedler G."/>
            <person name="Brinks E."/>
            <person name="Boehnlein C."/>
            <person name="Franz C.M.A.P."/>
            <person name="Kabisch J."/>
        </authorList>
    </citation>
    <scope>NUCLEOTIDE SEQUENCE [LARGE SCALE GENOMIC DNA]</scope>
    <source>
        <strain evidence="18 19">MBT-2</strain>
    </source>
</reference>
<evidence type="ECO:0000256" key="13">
    <source>
        <dbReference type="ARBA" id="ARBA00023237"/>
    </source>
</evidence>
<feature type="short sequence motif" description="TonB C-terminal box" evidence="15">
    <location>
        <begin position="818"/>
        <end position="835"/>
    </location>
</feature>
<keyword evidence="12 18" id="KW-0675">Receptor</keyword>
<protein>
    <submittedName>
        <fullName evidence="18">TonB-dependent siderophore receptor</fullName>
    </submittedName>
</protein>
<evidence type="ECO:0000256" key="9">
    <source>
        <dbReference type="ARBA" id="ARBA00023065"/>
    </source>
</evidence>
<dbReference type="Gene3D" id="3.55.50.30">
    <property type="match status" value="1"/>
</dbReference>
<dbReference type="SMART" id="SM00965">
    <property type="entry name" value="STN"/>
    <property type="match status" value="1"/>
</dbReference>
<keyword evidence="11 14" id="KW-0472">Membrane</keyword>
<dbReference type="Pfam" id="PF07715">
    <property type="entry name" value="Plug"/>
    <property type="match status" value="1"/>
</dbReference>
<dbReference type="AlphaFoldDB" id="A0A7X1KS09"/>
<evidence type="ECO:0000256" key="10">
    <source>
        <dbReference type="ARBA" id="ARBA00023077"/>
    </source>
</evidence>
<accession>A0A7X1KS09</accession>
<sequence>MRRDGISNLGRHSSVNASLNPFEILKVTQRPSPRLHPRLLGRTVFPAVICWSLAGIAASAVQAADLQQIDIQPGSLDSALTELSRSTGVTIVFDPQLLGSKRSPGLHGRFSTDQALDELLGASGIGAVKQGDGFVLIALTTAGVGLDLAPTQITGNQLGNITEGTGSYTPGLIATATRLVLSPRQTPQSVTVVTRQHMDDFALDNVDDVMRHTPGITVSAYDSDRSNYYARGFSINNFQYDGIPSAVRNVGYSAGNSLSDMAVYDRIEVLKGSPGLLVGAGSLGATINLIRKKPTTDFQGHLSLGAGSWDNYRSEVDVSGSLTSTGNVRGRAVAAYQDKNSFMDRYGSQAEVYYGILEFDLSPDTLLTVGGDYQNNDPRGSTWSGSFPLLNAAGERNDVKRSFSNAADWSSWKQYTRTVFATLEHQFGDGWVTKLQLDHKINGYDAQLGSIQGDAPAVDGTARLNGQRYRGETSSDSADAYVSGPFQFLGREHEVVLGGSISKAHWDGKGFWDVTYPNGNQLDFFNWHGNVDKPAWGAAQQISDDVVRQTGVYLTTRLNATDDLHFILGGRLVNYTVTGNTDTYRESGRLIPYAGVIYDLDEQLSVYASYTDIFMAQDSYNLDRNRKLLEPDEGENYEVGIKGEFFEGRLNASLAYFQVKESNRSVPDDDYNNLTPTPSNYAFKGTDAQTKGFELEVSGELAQGWQMQAGFTHKVVRDDSGVKISTFEPENQFTLFTTYNLPGTLDQWTVGGGGRWQSKAWQEIWNSPRDTYETFAQKQYWVVDLMAKYQITPALSTTVNLNNLFDKYYYTNIGFYNSAVYGEPRNVMITTRWDF</sequence>
<keyword evidence="5" id="KW-0410">Iron transport</keyword>
<dbReference type="InterPro" id="IPR039426">
    <property type="entry name" value="TonB-dep_rcpt-like"/>
</dbReference>
<keyword evidence="6 14" id="KW-0812">Transmembrane</keyword>
<evidence type="ECO:0000256" key="2">
    <source>
        <dbReference type="ARBA" id="ARBA00009810"/>
    </source>
</evidence>
<dbReference type="PROSITE" id="PS52016">
    <property type="entry name" value="TONB_DEPENDENT_REC_3"/>
    <property type="match status" value="1"/>
</dbReference>
<evidence type="ECO:0000256" key="14">
    <source>
        <dbReference type="PROSITE-ProRule" id="PRU01360"/>
    </source>
</evidence>
<dbReference type="SUPFAM" id="SSF56935">
    <property type="entry name" value="Porins"/>
    <property type="match status" value="1"/>
</dbReference>
<evidence type="ECO:0000259" key="17">
    <source>
        <dbReference type="SMART" id="SM00965"/>
    </source>
</evidence>
<evidence type="ECO:0000313" key="19">
    <source>
        <dbReference type="Proteomes" id="UP000546173"/>
    </source>
</evidence>
<dbReference type="PANTHER" id="PTHR32552:SF74">
    <property type="entry name" value="HYDROXAMATE SIDEROPHORE RECEPTOR FHUE"/>
    <property type="match status" value="1"/>
</dbReference>
<dbReference type="GO" id="GO:0015344">
    <property type="term" value="F:siderophore uptake transmembrane transporter activity"/>
    <property type="evidence" value="ECO:0007669"/>
    <property type="project" value="TreeGrafter"/>
</dbReference>
<dbReference type="InterPro" id="IPR037066">
    <property type="entry name" value="Plug_dom_sf"/>
</dbReference>
<evidence type="ECO:0000256" key="1">
    <source>
        <dbReference type="ARBA" id="ARBA00004571"/>
    </source>
</evidence>
<evidence type="ECO:0000256" key="4">
    <source>
        <dbReference type="ARBA" id="ARBA00022452"/>
    </source>
</evidence>
<dbReference type="NCBIfam" id="TIGR01783">
    <property type="entry name" value="TonB-siderophor"/>
    <property type="match status" value="1"/>
</dbReference>
<evidence type="ECO:0000256" key="8">
    <source>
        <dbReference type="ARBA" id="ARBA00023004"/>
    </source>
</evidence>
<evidence type="ECO:0000256" key="11">
    <source>
        <dbReference type="ARBA" id="ARBA00023136"/>
    </source>
</evidence>
<dbReference type="FunFam" id="2.170.130.10:FF:000010">
    <property type="entry name" value="Ferripyoverdine receptor"/>
    <property type="match status" value="1"/>
</dbReference>
<evidence type="ECO:0000256" key="15">
    <source>
        <dbReference type="PROSITE-ProRule" id="PRU10144"/>
    </source>
</evidence>
<name>A0A7X1KS09_9PSED</name>
<keyword evidence="13 14" id="KW-0998">Cell outer membrane</keyword>
<comment type="caution">
    <text evidence="18">The sequence shown here is derived from an EMBL/GenBank/DDBJ whole genome shotgun (WGS) entry which is preliminary data.</text>
</comment>
<keyword evidence="8" id="KW-0408">Iron</keyword>
<dbReference type="Pfam" id="PF00593">
    <property type="entry name" value="TonB_dep_Rec_b-barrel"/>
    <property type="match status" value="1"/>
</dbReference>
<evidence type="ECO:0000256" key="16">
    <source>
        <dbReference type="RuleBase" id="RU003357"/>
    </source>
</evidence>
<dbReference type="Proteomes" id="UP000546173">
    <property type="component" value="Unassembled WGS sequence"/>
</dbReference>
<proteinExistence type="inferred from homology"/>
<comment type="similarity">
    <text evidence="2 14 16">Belongs to the TonB-dependent receptor family.</text>
</comment>
<evidence type="ECO:0000256" key="5">
    <source>
        <dbReference type="ARBA" id="ARBA00022496"/>
    </source>
</evidence>
<dbReference type="InterPro" id="IPR010917">
    <property type="entry name" value="TonB_rcpt_CS"/>
</dbReference>
<dbReference type="InterPro" id="IPR012910">
    <property type="entry name" value="Plug_dom"/>
</dbReference>
<dbReference type="GO" id="GO:0009279">
    <property type="term" value="C:cell outer membrane"/>
    <property type="evidence" value="ECO:0007669"/>
    <property type="project" value="UniProtKB-SubCell"/>
</dbReference>
<dbReference type="Pfam" id="PF07660">
    <property type="entry name" value="STN"/>
    <property type="match status" value="1"/>
</dbReference>
<dbReference type="GO" id="GO:0015891">
    <property type="term" value="P:siderophore transport"/>
    <property type="evidence" value="ECO:0007669"/>
    <property type="project" value="InterPro"/>
</dbReference>
<evidence type="ECO:0000256" key="12">
    <source>
        <dbReference type="ARBA" id="ARBA00023170"/>
    </source>
</evidence>
<keyword evidence="7" id="KW-0732">Signal</keyword>
<keyword evidence="9" id="KW-0406">Ion transport</keyword>
<dbReference type="InterPro" id="IPR000531">
    <property type="entry name" value="Beta-barrel_TonB"/>
</dbReference>
<evidence type="ECO:0000256" key="3">
    <source>
        <dbReference type="ARBA" id="ARBA00022448"/>
    </source>
</evidence>
<evidence type="ECO:0000313" key="18">
    <source>
        <dbReference type="EMBL" id="MBC2676937.1"/>
    </source>
</evidence>
<dbReference type="Gene3D" id="2.170.130.10">
    <property type="entry name" value="TonB-dependent receptor, plug domain"/>
    <property type="match status" value="1"/>
</dbReference>
<dbReference type="InterPro" id="IPR010105">
    <property type="entry name" value="TonB_sidphr_rcpt"/>
</dbReference>
<keyword evidence="3 14" id="KW-0813">Transport</keyword>
<dbReference type="GO" id="GO:0038023">
    <property type="term" value="F:signaling receptor activity"/>
    <property type="evidence" value="ECO:0007669"/>
    <property type="project" value="InterPro"/>
</dbReference>
<organism evidence="18 19">
    <name type="scientific">Pseudomonas baltica</name>
    <dbReference type="NCBI Taxonomy" id="2762576"/>
    <lineage>
        <taxon>Bacteria</taxon>
        <taxon>Pseudomonadati</taxon>
        <taxon>Pseudomonadota</taxon>
        <taxon>Gammaproteobacteria</taxon>
        <taxon>Pseudomonadales</taxon>
        <taxon>Pseudomonadaceae</taxon>
        <taxon>Pseudomonas</taxon>
    </lineage>
</organism>
<dbReference type="CDD" id="cd01347">
    <property type="entry name" value="ligand_gated_channel"/>
    <property type="match status" value="1"/>
</dbReference>
<evidence type="ECO:0000256" key="7">
    <source>
        <dbReference type="ARBA" id="ARBA00022729"/>
    </source>
</evidence>
<dbReference type="InterPro" id="IPR011662">
    <property type="entry name" value="Secretin/TonB_short_N"/>
</dbReference>
<dbReference type="PANTHER" id="PTHR32552">
    <property type="entry name" value="FERRICHROME IRON RECEPTOR-RELATED"/>
    <property type="match status" value="1"/>
</dbReference>